<comment type="cofactor">
    <cofactor evidence="1 5">
        <name>FAD</name>
        <dbReference type="ChEBI" id="CHEBI:57692"/>
    </cofactor>
</comment>
<dbReference type="RefSeq" id="WP_266339349.1">
    <property type="nucleotide sequence ID" value="NZ_JAPKNK010000005.1"/>
</dbReference>
<dbReference type="PANTHER" id="PTHR11552:SF147">
    <property type="entry name" value="CHOLINE DEHYDROGENASE, MITOCHONDRIAL"/>
    <property type="match status" value="1"/>
</dbReference>
<protein>
    <submittedName>
        <fullName evidence="9">GMC family oxidoreductase N-terminal domain-containing protein</fullName>
    </submittedName>
</protein>
<feature type="domain" description="Glucose-methanol-choline oxidoreductase N-terminal" evidence="8">
    <location>
        <begin position="250"/>
        <end position="264"/>
    </location>
</feature>
<evidence type="ECO:0000259" key="8">
    <source>
        <dbReference type="PROSITE" id="PS00624"/>
    </source>
</evidence>
<dbReference type="PANTHER" id="PTHR11552">
    <property type="entry name" value="GLUCOSE-METHANOL-CHOLINE GMC OXIDOREDUCTASE"/>
    <property type="match status" value="1"/>
</dbReference>
<dbReference type="InterPro" id="IPR036188">
    <property type="entry name" value="FAD/NAD-bd_sf"/>
</dbReference>
<organism evidence="9 10">
    <name type="scientific">Kaistia nematophila</name>
    <dbReference type="NCBI Taxonomy" id="2994654"/>
    <lineage>
        <taxon>Bacteria</taxon>
        <taxon>Pseudomonadati</taxon>
        <taxon>Pseudomonadota</taxon>
        <taxon>Alphaproteobacteria</taxon>
        <taxon>Hyphomicrobiales</taxon>
        <taxon>Kaistiaceae</taxon>
        <taxon>Kaistia</taxon>
    </lineage>
</organism>
<comment type="similarity">
    <text evidence="2 6">Belongs to the GMC oxidoreductase family.</text>
</comment>
<keyword evidence="4 5" id="KW-0274">FAD</keyword>
<dbReference type="PROSITE" id="PS00624">
    <property type="entry name" value="GMC_OXRED_2"/>
    <property type="match status" value="1"/>
</dbReference>
<dbReference type="PIRSF" id="PIRSF000137">
    <property type="entry name" value="Alcohol_oxidase"/>
    <property type="match status" value="1"/>
</dbReference>
<dbReference type="Pfam" id="PF05199">
    <property type="entry name" value="GMC_oxred_C"/>
    <property type="match status" value="1"/>
</dbReference>
<dbReference type="Pfam" id="PF00732">
    <property type="entry name" value="GMC_oxred_N"/>
    <property type="match status" value="1"/>
</dbReference>
<dbReference type="PROSITE" id="PS00623">
    <property type="entry name" value="GMC_OXRED_1"/>
    <property type="match status" value="1"/>
</dbReference>
<dbReference type="Proteomes" id="UP001144805">
    <property type="component" value="Unassembled WGS sequence"/>
</dbReference>
<dbReference type="InterPro" id="IPR012132">
    <property type="entry name" value="GMC_OxRdtase"/>
</dbReference>
<gene>
    <name evidence="9" type="ORF">OSH07_14365</name>
</gene>
<evidence type="ECO:0000256" key="6">
    <source>
        <dbReference type="RuleBase" id="RU003968"/>
    </source>
</evidence>
<dbReference type="GO" id="GO:0050660">
    <property type="term" value="F:flavin adenine dinucleotide binding"/>
    <property type="evidence" value="ECO:0007669"/>
    <property type="project" value="InterPro"/>
</dbReference>
<dbReference type="Gene3D" id="3.50.50.60">
    <property type="entry name" value="FAD/NAD(P)-binding domain"/>
    <property type="match status" value="1"/>
</dbReference>
<feature type="binding site" evidence="5">
    <location>
        <position position="80"/>
    </location>
    <ligand>
        <name>FAD</name>
        <dbReference type="ChEBI" id="CHEBI:57692"/>
    </ligand>
</feature>
<comment type="caution">
    <text evidence="9">The sequence shown here is derived from an EMBL/GenBank/DDBJ whole genome shotgun (WGS) entry which is preliminary data.</text>
</comment>
<evidence type="ECO:0000259" key="7">
    <source>
        <dbReference type="PROSITE" id="PS00623"/>
    </source>
</evidence>
<dbReference type="SUPFAM" id="SSF51905">
    <property type="entry name" value="FAD/NAD(P)-binding domain"/>
    <property type="match status" value="1"/>
</dbReference>
<sequence length="543" mass="59378">MYDFIVVGGGSAGSALATRLSEDPDAKVLLLEAGPRDWNPYIHMPVGFYKTTKGSLTWRYELAPQQHQGGITPLYPQARVLGGGSSINAQVYIRGNAEDYDTWEEMGCLGWAYRDVLPYFRRAESNEKYSAPYHGIDGPLSVVDQRHPHKLSKAFVQACQEYGIPYNPDFNGATQPGTGLYQTTNRDGRRCSAAVAYLRSARNRPNLTVRTGVLAKRILIENNRAVGVEFFQGNSVVTERAAREVIVTAGAIGSPKLLMLSGIGPSAHLASHGIRTLVELPGVGQNLHDHLDVFMMYNVKNVDSYDVYKKASRKIMPAIQYALFRNGPVAGTIVEGGAFCWSDPKLPAPDLQYHFLPGTGVEEVNDTDATVTGNGCTLNGYFMHPRARGAVTLKSADPRVSPSIDPNFLGDPYDLERTIDCVKVGQEIMTQPAMKRFVTDEFMPGPKCRSRADYEAYVRERARSGYHPVGTCKMGQDEMAVVDTELRVHGVDGLRVADASIMPRLVSGNTNAPSIMIGERAADFIRGNRAGIASRSPALERAG</sequence>
<keyword evidence="10" id="KW-1185">Reference proteome</keyword>
<evidence type="ECO:0000256" key="4">
    <source>
        <dbReference type="ARBA" id="ARBA00022827"/>
    </source>
</evidence>
<dbReference type="Gene3D" id="3.30.560.10">
    <property type="entry name" value="Glucose Oxidase, domain 3"/>
    <property type="match status" value="1"/>
</dbReference>
<dbReference type="GO" id="GO:0016614">
    <property type="term" value="F:oxidoreductase activity, acting on CH-OH group of donors"/>
    <property type="evidence" value="ECO:0007669"/>
    <property type="project" value="InterPro"/>
</dbReference>
<evidence type="ECO:0000256" key="2">
    <source>
        <dbReference type="ARBA" id="ARBA00010790"/>
    </source>
</evidence>
<evidence type="ECO:0000313" key="9">
    <source>
        <dbReference type="EMBL" id="MCX5570388.1"/>
    </source>
</evidence>
<dbReference type="InterPro" id="IPR000172">
    <property type="entry name" value="GMC_OxRdtase_N"/>
</dbReference>
<name>A0A9X3E6D8_9HYPH</name>
<proteinExistence type="inferred from homology"/>
<evidence type="ECO:0000256" key="5">
    <source>
        <dbReference type="PIRSR" id="PIRSR000137-2"/>
    </source>
</evidence>
<evidence type="ECO:0000256" key="1">
    <source>
        <dbReference type="ARBA" id="ARBA00001974"/>
    </source>
</evidence>
<keyword evidence="3 6" id="KW-0285">Flavoprotein</keyword>
<dbReference type="SUPFAM" id="SSF54373">
    <property type="entry name" value="FAD-linked reductases, C-terminal domain"/>
    <property type="match status" value="1"/>
</dbReference>
<dbReference type="EMBL" id="JAPKNK010000005">
    <property type="protein sequence ID" value="MCX5570388.1"/>
    <property type="molecule type" value="Genomic_DNA"/>
</dbReference>
<feature type="binding site" evidence="5">
    <location>
        <begin position="88"/>
        <end position="91"/>
    </location>
    <ligand>
        <name>FAD</name>
        <dbReference type="ChEBI" id="CHEBI:57692"/>
    </ligand>
</feature>
<evidence type="ECO:0000313" key="10">
    <source>
        <dbReference type="Proteomes" id="UP001144805"/>
    </source>
</evidence>
<feature type="domain" description="Glucose-methanol-choline oxidoreductase N-terminal" evidence="7">
    <location>
        <begin position="78"/>
        <end position="101"/>
    </location>
</feature>
<reference evidence="9" key="1">
    <citation type="submission" date="2022-11" db="EMBL/GenBank/DDBJ databases">
        <title>Biodiversity and phylogenetic relationships of bacteria.</title>
        <authorList>
            <person name="Machado R.A.R."/>
            <person name="Bhat A."/>
            <person name="Loulou A."/>
            <person name="Kallel S."/>
        </authorList>
    </citation>
    <scope>NUCLEOTIDE SEQUENCE</scope>
    <source>
        <strain evidence="9">K-TC2</strain>
    </source>
</reference>
<dbReference type="InterPro" id="IPR007867">
    <property type="entry name" value="GMC_OxRtase_C"/>
</dbReference>
<accession>A0A9X3E6D8</accession>
<dbReference type="AlphaFoldDB" id="A0A9X3E6D8"/>
<evidence type="ECO:0000256" key="3">
    <source>
        <dbReference type="ARBA" id="ARBA00022630"/>
    </source>
</evidence>